<dbReference type="GO" id="GO:0005576">
    <property type="term" value="C:extracellular region"/>
    <property type="evidence" value="ECO:0007669"/>
    <property type="project" value="UniProtKB-SubCell"/>
</dbReference>
<organism evidence="4">
    <name type="scientific">Conus lenavati</name>
    <name type="common">Cone snail</name>
    <dbReference type="NCBI Taxonomy" id="1519839"/>
    <lineage>
        <taxon>Eukaryota</taxon>
        <taxon>Metazoa</taxon>
        <taxon>Spiralia</taxon>
        <taxon>Lophotrochozoa</taxon>
        <taxon>Mollusca</taxon>
        <taxon>Gastropoda</taxon>
        <taxon>Caenogastropoda</taxon>
        <taxon>Neogastropoda</taxon>
        <taxon>Conoidea</taxon>
        <taxon>Conidae</taxon>
        <taxon>Conus</taxon>
        <taxon>Splinoconus</taxon>
    </lineage>
</organism>
<dbReference type="InterPro" id="IPR004214">
    <property type="entry name" value="Conotoxin"/>
</dbReference>
<reference evidence="4" key="1">
    <citation type="submission" date="2015-04" db="EMBL/GenBank/DDBJ databases">
        <authorList>
            <person name="Syromyatnikov M.Y."/>
            <person name="Popov V.N."/>
        </authorList>
    </citation>
    <scope>NUCLEOTIDE SEQUENCE</scope>
    <source>
        <tissue evidence="4">Venom duct</tissue>
    </source>
</reference>
<comment type="subcellular location">
    <subcellularLocation>
        <location evidence="1">Secreted</location>
    </subcellularLocation>
</comment>
<feature type="chain" id="PRO_5005520477" evidence="3">
    <location>
        <begin position="21"/>
        <end position="82"/>
    </location>
</feature>
<evidence type="ECO:0000313" key="4">
    <source>
        <dbReference type="EMBL" id="JAI17804.1"/>
    </source>
</evidence>
<evidence type="ECO:0000256" key="1">
    <source>
        <dbReference type="ARBA" id="ARBA00004613"/>
    </source>
</evidence>
<proteinExistence type="predicted"/>
<accession>A0A0K8TTK5</accession>
<keyword evidence="3" id="KW-0732">Signal</keyword>
<sequence>MSGLGIMVLTLLLFVFMATSHQDGGEKQAMQRDAINFRRRRLVTRRPPDRACEMLCEQEEKHCCRIRNEVHQCSPKCLGLKW</sequence>
<name>A0A0K8TTK5_CONLV</name>
<dbReference type="GO" id="GO:0008200">
    <property type="term" value="F:ion channel inhibitor activity"/>
    <property type="evidence" value="ECO:0007669"/>
    <property type="project" value="InterPro"/>
</dbReference>
<feature type="signal peptide" evidence="3">
    <location>
        <begin position="1"/>
        <end position="20"/>
    </location>
</feature>
<dbReference type="AlphaFoldDB" id="A0A0K8TTK5"/>
<dbReference type="EMBL" id="GCVH01000089">
    <property type="protein sequence ID" value="JAI17804.1"/>
    <property type="molecule type" value="Transcribed_RNA"/>
</dbReference>
<dbReference type="Pfam" id="PF02950">
    <property type="entry name" value="Conotoxin"/>
    <property type="match status" value="1"/>
</dbReference>
<evidence type="ECO:0000256" key="3">
    <source>
        <dbReference type="SAM" id="SignalP"/>
    </source>
</evidence>
<protein>
    <submittedName>
        <fullName evidence="4">Conopeptide</fullName>
    </submittedName>
</protein>
<evidence type="ECO:0000256" key="2">
    <source>
        <dbReference type="ARBA" id="ARBA00022525"/>
    </source>
</evidence>
<keyword evidence="2" id="KW-0964">Secreted</keyword>